<organism evidence="2 3">
    <name type="scientific">Blattamonas nauphoetae</name>
    <dbReference type="NCBI Taxonomy" id="2049346"/>
    <lineage>
        <taxon>Eukaryota</taxon>
        <taxon>Metamonada</taxon>
        <taxon>Preaxostyla</taxon>
        <taxon>Oxymonadida</taxon>
        <taxon>Blattamonas</taxon>
    </lineage>
</organism>
<protein>
    <submittedName>
        <fullName evidence="2">Uncharacterized protein</fullName>
    </submittedName>
</protein>
<sequence length="260" mass="30705">METEKEKPSDTVNSDKADLFSLPRRCGFALIRIQKAVLTLGHSLGTNAADKTRQLQEKVGGMILRNFSSLVQSPSEKEIGAIGFDLAAVRREMETEREHQRQEREKEKREMEMREKEREIAAKKKEEERQREFSRKMRELEEMKKMNEKWIEEGRQREEERRKKDEEDERRRNVKKGATAIEVFQGNQFTLAGNSFTTTEKGNFHLLSNSFGAVVEEQDGVVLRGIALQYRTTERIHTWDQHARQEKLDNEWCWRQMDED</sequence>
<feature type="region of interest" description="Disordered" evidence="1">
    <location>
        <begin position="154"/>
        <end position="173"/>
    </location>
</feature>
<keyword evidence="3" id="KW-1185">Reference proteome</keyword>
<dbReference type="EMBL" id="JARBJD010000072">
    <property type="protein sequence ID" value="KAK2954974.1"/>
    <property type="molecule type" value="Genomic_DNA"/>
</dbReference>
<gene>
    <name evidence="2" type="ORF">BLNAU_10114</name>
</gene>
<reference evidence="2 3" key="1">
    <citation type="journal article" date="2022" name="bioRxiv">
        <title>Genomics of Preaxostyla Flagellates Illuminates Evolutionary Transitions and the Path Towards Mitochondrial Loss.</title>
        <authorList>
            <person name="Novak L.V.F."/>
            <person name="Treitli S.C."/>
            <person name="Pyrih J."/>
            <person name="Halakuc P."/>
            <person name="Pipaliya S.V."/>
            <person name="Vacek V."/>
            <person name="Brzon O."/>
            <person name="Soukal P."/>
            <person name="Eme L."/>
            <person name="Dacks J.B."/>
            <person name="Karnkowska A."/>
            <person name="Elias M."/>
            <person name="Hampl V."/>
        </authorList>
    </citation>
    <scope>NUCLEOTIDE SEQUENCE [LARGE SCALE GENOMIC DNA]</scope>
    <source>
        <strain evidence="2">NAU3</strain>
        <tissue evidence="2">Gut</tissue>
    </source>
</reference>
<comment type="caution">
    <text evidence="2">The sequence shown here is derived from an EMBL/GenBank/DDBJ whole genome shotgun (WGS) entry which is preliminary data.</text>
</comment>
<evidence type="ECO:0000313" key="3">
    <source>
        <dbReference type="Proteomes" id="UP001281761"/>
    </source>
</evidence>
<evidence type="ECO:0000256" key="1">
    <source>
        <dbReference type="SAM" id="MobiDB-lite"/>
    </source>
</evidence>
<dbReference type="Proteomes" id="UP001281761">
    <property type="component" value="Unassembled WGS sequence"/>
</dbReference>
<feature type="region of interest" description="Disordered" evidence="1">
    <location>
        <begin position="93"/>
        <end position="134"/>
    </location>
</feature>
<evidence type="ECO:0000313" key="2">
    <source>
        <dbReference type="EMBL" id="KAK2954974.1"/>
    </source>
</evidence>
<proteinExistence type="predicted"/>
<accession>A0ABQ9XU25</accession>
<name>A0ABQ9XU25_9EUKA</name>
<feature type="compositionally biased region" description="Basic and acidic residues" evidence="1">
    <location>
        <begin position="154"/>
        <end position="171"/>
    </location>
</feature>